<keyword evidence="4" id="KW-0808">Transferase</keyword>
<proteinExistence type="predicted"/>
<dbReference type="InterPro" id="IPR013655">
    <property type="entry name" value="PAS_fold_3"/>
</dbReference>
<dbReference type="KEGG" id="ruf:TH63_07160"/>
<evidence type="ECO:0000256" key="2">
    <source>
        <dbReference type="ARBA" id="ARBA00012438"/>
    </source>
</evidence>
<dbReference type="InterPro" id="IPR000014">
    <property type="entry name" value="PAS"/>
</dbReference>
<dbReference type="PANTHER" id="PTHR43711">
    <property type="entry name" value="TWO-COMPONENT HISTIDINE KINASE"/>
    <property type="match status" value="1"/>
</dbReference>
<dbReference type="Proteomes" id="UP000036458">
    <property type="component" value="Chromosome"/>
</dbReference>
<dbReference type="EC" id="2.7.13.3" evidence="2"/>
<dbReference type="InterPro" id="IPR005467">
    <property type="entry name" value="His_kinase_dom"/>
</dbReference>
<dbReference type="AlphaFoldDB" id="A0A0H4VP17"/>
<evidence type="ECO:0000313" key="9">
    <source>
        <dbReference type="EMBL" id="AKQ45469.1"/>
    </source>
</evidence>
<name>A0A0H4VP17_9BACT</name>
<dbReference type="InterPro" id="IPR036097">
    <property type="entry name" value="HisK_dim/P_sf"/>
</dbReference>
<dbReference type="InterPro" id="IPR003594">
    <property type="entry name" value="HATPase_dom"/>
</dbReference>
<reference evidence="9 10" key="1">
    <citation type="submission" date="2015-01" db="EMBL/GenBank/DDBJ databases">
        <title>Rufibacter sp./DG31D/ whole genome sequencing.</title>
        <authorList>
            <person name="Kim M.K."/>
            <person name="Srinivasan S."/>
            <person name="Lee J.-J."/>
        </authorList>
    </citation>
    <scope>NUCLEOTIDE SEQUENCE [LARGE SCALE GENOMIC DNA]</scope>
    <source>
        <strain evidence="9 10">DG31D</strain>
    </source>
</reference>
<dbReference type="STRING" id="1379910.TH63_07160"/>
<dbReference type="SUPFAM" id="SSF55874">
    <property type="entry name" value="ATPase domain of HSP90 chaperone/DNA topoisomerase II/histidine kinase"/>
    <property type="match status" value="1"/>
</dbReference>
<keyword evidence="10" id="KW-1185">Reference proteome</keyword>
<dbReference type="InterPro" id="IPR035965">
    <property type="entry name" value="PAS-like_dom_sf"/>
</dbReference>
<dbReference type="PANTHER" id="PTHR43711:SF1">
    <property type="entry name" value="HISTIDINE KINASE 1"/>
    <property type="match status" value="1"/>
</dbReference>
<evidence type="ECO:0000313" key="10">
    <source>
        <dbReference type="Proteomes" id="UP000036458"/>
    </source>
</evidence>
<feature type="domain" description="Histidine kinase" evidence="7">
    <location>
        <begin position="140"/>
        <end position="360"/>
    </location>
</feature>
<evidence type="ECO:0000259" key="7">
    <source>
        <dbReference type="PROSITE" id="PS50109"/>
    </source>
</evidence>
<feature type="domain" description="PAS" evidence="8">
    <location>
        <begin position="4"/>
        <end position="75"/>
    </location>
</feature>
<evidence type="ECO:0000256" key="4">
    <source>
        <dbReference type="ARBA" id="ARBA00022679"/>
    </source>
</evidence>
<keyword evidence="3" id="KW-0597">Phosphoprotein</keyword>
<evidence type="ECO:0000256" key="5">
    <source>
        <dbReference type="ARBA" id="ARBA00022777"/>
    </source>
</evidence>
<dbReference type="EMBL" id="CP010777">
    <property type="protein sequence ID" value="AKQ45469.1"/>
    <property type="molecule type" value="Genomic_DNA"/>
</dbReference>
<dbReference type="NCBIfam" id="TIGR00229">
    <property type="entry name" value="sensory_box"/>
    <property type="match status" value="1"/>
</dbReference>
<dbReference type="Gene3D" id="3.30.450.20">
    <property type="entry name" value="PAS domain"/>
    <property type="match status" value="1"/>
</dbReference>
<sequence>MNTDSGFYQSLIEQTGQAFFAYDISSHRFTYQNPAFRKAFALHQIKTHPEVLLHTVHPEDQGYVQEMLKELLQRGHCNALEFRVQFPDQEEQWVCVHPSVLNEALGKKLIIGHAEDITAQRLYNDHLKKFSNKKNSILNILAHDLAGPLAMIHTLSAQLAEDLNTSVHEDSLHMINIIERSSKQSGHLLLEFMNQEFLESSKIEVVTRRVNMVEKLKEAMEEYEGAKGDLIGKKIDFFSSSEKIFIELDDLKFMQVLTNLISNSLKFTPDGGKISVSVEEEEQSVLVKVADTGIGIPEKYKATLFDKFTDARRPGLKGEQSVGLGMSIVKTIVEWHKGVVWFDSEENKGTTFYIRLPKNVVISAKD</sequence>
<dbReference type="Gene3D" id="1.10.287.130">
    <property type="match status" value="1"/>
</dbReference>
<keyword evidence="5" id="KW-0418">Kinase</keyword>
<dbReference type="RefSeq" id="WP_048920347.1">
    <property type="nucleotide sequence ID" value="NZ_CP010777.1"/>
</dbReference>
<evidence type="ECO:0000256" key="3">
    <source>
        <dbReference type="ARBA" id="ARBA00022553"/>
    </source>
</evidence>
<protein>
    <recommendedName>
        <fullName evidence="2">histidine kinase</fullName>
        <ecNumber evidence="2">2.7.13.3</ecNumber>
    </recommendedName>
</protein>
<dbReference type="PATRIC" id="fig|1379910.4.peg.1567"/>
<evidence type="ECO:0000259" key="8">
    <source>
        <dbReference type="PROSITE" id="PS50112"/>
    </source>
</evidence>
<dbReference type="CDD" id="cd00075">
    <property type="entry name" value="HATPase"/>
    <property type="match status" value="1"/>
</dbReference>
<dbReference type="OrthoDB" id="9757990at2"/>
<accession>A0A0H4VP17</accession>
<comment type="catalytic activity">
    <reaction evidence="1">
        <text>ATP + protein L-histidine = ADP + protein N-phospho-L-histidine.</text>
        <dbReference type="EC" id="2.7.13.3"/>
    </reaction>
</comment>
<keyword evidence="6" id="KW-0902">Two-component regulatory system</keyword>
<dbReference type="PROSITE" id="PS50112">
    <property type="entry name" value="PAS"/>
    <property type="match status" value="1"/>
</dbReference>
<gene>
    <name evidence="9" type="ORF">TH63_07160</name>
</gene>
<dbReference type="GO" id="GO:0000155">
    <property type="term" value="F:phosphorelay sensor kinase activity"/>
    <property type="evidence" value="ECO:0007669"/>
    <property type="project" value="InterPro"/>
</dbReference>
<dbReference type="Pfam" id="PF08447">
    <property type="entry name" value="PAS_3"/>
    <property type="match status" value="1"/>
</dbReference>
<dbReference type="InterPro" id="IPR036890">
    <property type="entry name" value="HATPase_C_sf"/>
</dbReference>
<dbReference type="Gene3D" id="3.30.565.10">
    <property type="entry name" value="Histidine kinase-like ATPase, C-terminal domain"/>
    <property type="match status" value="1"/>
</dbReference>
<dbReference type="SUPFAM" id="SSF55785">
    <property type="entry name" value="PYP-like sensor domain (PAS domain)"/>
    <property type="match status" value="1"/>
</dbReference>
<dbReference type="InterPro" id="IPR050736">
    <property type="entry name" value="Sensor_HK_Regulatory"/>
</dbReference>
<dbReference type="SUPFAM" id="SSF47384">
    <property type="entry name" value="Homodimeric domain of signal transducing histidine kinase"/>
    <property type="match status" value="1"/>
</dbReference>
<organism evidence="9 10">
    <name type="scientific">Rufibacter radiotolerans</name>
    <dbReference type="NCBI Taxonomy" id="1379910"/>
    <lineage>
        <taxon>Bacteria</taxon>
        <taxon>Pseudomonadati</taxon>
        <taxon>Bacteroidota</taxon>
        <taxon>Cytophagia</taxon>
        <taxon>Cytophagales</taxon>
        <taxon>Hymenobacteraceae</taxon>
        <taxon>Rufibacter</taxon>
    </lineage>
</organism>
<dbReference type="FunFam" id="3.30.565.10:FF:000006">
    <property type="entry name" value="Sensor histidine kinase WalK"/>
    <property type="match status" value="1"/>
</dbReference>
<dbReference type="SMART" id="SM00387">
    <property type="entry name" value="HATPase_c"/>
    <property type="match status" value="1"/>
</dbReference>
<evidence type="ECO:0000256" key="6">
    <source>
        <dbReference type="ARBA" id="ARBA00023012"/>
    </source>
</evidence>
<dbReference type="CDD" id="cd00130">
    <property type="entry name" value="PAS"/>
    <property type="match status" value="1"/>
</dbReference>
<evidence type="ECO:0000256" key="1">
    <source>
        <dbReference type="ARBA" id="ARBA00000085"/>
    </source>
</evidence>
<dbReference type="PRINTS" id="PR00344">
    <property type="entry name" value="BCTRLSENSOR"/>
</dbReference>
<dbReference type="PROSITE" id="PS50109">
    <property type="entry name" value="HIS_KIN"/>
    <property type="match status" value="1"/>
</dbReference>
<dbReference type="Pfam" id="PF02518">
    <property type="entry name" value="HATPase_c"/>
    <property type="match status" value="1"/>
</dbReference>
<dbReference type="InterPro" id="IPR004358">
    <property type="entry name" value="Sig_transdc_His_kin-like_C"/>
</dbReference>